<evidence type="ECO:0000313" key="1">
    <source>
        <dbReference type="EMBL" id="KAK9828680.1"/>
    </source>
</evidence>
<reference evidence="1 2" key="1">
    <citation type="journal article" date="2024" name="Nat. Commun.">
        <title>Phylogenomics reveals the evolutionary origins of lichenization in chlorophyte algae.</title>
        <authorList>
            <person name="Puginier C."/>
            <person name="Libourel C."/>
            <person name="Otte J."/>
            <person name="Skaloud P."/>
            <person name="Haon M."/>
            <person name="Grisel S."/>
            <person name="Petersen M."/>
            <person name="Berrin J.G."/>
            <person name="Delaux P.M."/>
            <person name="Dal Grande F."/>
            <person name="Keller J."/>
        </authorList>
    </citation>
    <scope>NUCLEOTIDE SEQUENCE [LARGE SCALE GENOMIC DNA]</scope>
    <source>
        <strain evidence="1 2">SAG 2043</strain>
    </source>
</reference>
<evidence type="ECO:0000313" key="2">
    <source>
        <dbReference type="Proteomes" id="UP001489004"/>
    </source>
</evidence>
<dbReference type="AlphaFoldDB" id="A0AAW1R5A7"/>
<gene>
    <name evidence="1" type="ORF">WJX72_001502</name>
</gene>
<dbReference type="Proteomes" id="UP001489004">
    <property type="component" value="Unassembled WGS sequence"/>
</dbReference>
<sequence length="132" mass="14211">MPGQLPHRGLWTASHVQGIYQPSLTFTETAAHVLLSCWSSPARSFASDVSASAAAKPKGPSKLLNGRTSLAIAGPELAKSWHPTRNGSLTPDDVCALSNRKRDGRCPFCFPNGTRQRAWLEKARKAEQGSQA</sequence>
<accession>A0AAW1R5A7</accession>
<comment type="caution">
    <text evidence="1">The sequence shown here is derived from an EMBL/GenBank/DDBJ whole genome shotgun (WGS) entry which is preliminary data.</text>
</comment>
<protein>
    <submittedName>
        <fullName evidence="1">Uncharacterized protein</fullName>
    </submittedName>
</protein>
<organism evidence="1 2">
    <name type="scientific">[Myrmecia] bisecta</name>
    <dbReference type="NCBI Taxonomy" id="41462"/>
    <lineage>
        <taxon>Eukaryota</taxon>
        <taxon>Viridiplantae</taxon>
        <taxon>Chlorophyta</taxon>
        <taxon>core chlorophytes</taxon>
        <taxon>Trebouxiophyceae</taxon>
        <taxon>Trebouxiales</taxon>
        <taxon>Trebouxiaceae</taxon>
        <taxon>Myrmecia</taxon>
    </lineage>
</organism>
<dbReference type="EMBL" id="JALJOR010000001">
    <property type="protein sequence ID" value="KAK9828680.1"/>
    <property type="molecule type" value="Genomic_DNA"/>
</dbReference>
<keyword evidence="2" id="KW-1185">Reference proteome</keyword>
<proteinExistence type="predicted"/>
<name>A0AAW1R5A7_9CHLO</name>